<proteinExistence type="predicted"/>
<keyword evidence="2" id="KW-1185">Reference proteome</keyword>
<dbReference type="EMBL" id="JAKNRW010000062">
    <property type="protein sequence ID" value="MCK1794278.1"/>
    <property type="molecule type" value="Genomic_DNA"/>
</dbReference>
<evidence type="ECO:0000313" key="1">
    <source>
        <dbReference type="EMBL" id="MCK1794278.1"/>
    </source>
</evidence>
<accession>A0ABT0F8L5</accession>
<dbReference type="RefSeq" id="WP_247295164.1">
    <property type="nucleotide sequence ID" value="NZ_JAKNRW010000062.1"/>
</dbReference>
<evidence type="ECO:0000313" key="2">
    <source>
        <dbReference type="Proteomes" id="UP001299876"/>
    </source>
</evidence>
<sequence>MKLLEEVENLSRGYVRKGGKDNRRQQRARMLALAAFCAAEGAHSLAQVGAGHVIRYWRATRHLSDATRYNHWRAICVLWSLANKSAEPPKPHAGKP</sequence>
<gene>
    <name evidence="1" type="ORF">L9059_29685</name>
</gene>
<reference evidence="1 2" key="1">
    <citation type="submission" date="2022-02" db="EMBL/GenBank/DDBJ databases">
        <title>Comparative genomics of the first Antarctic Pseudomonas spp. capable of biotransforming 2,4,6-Trinitrotoluene.</title>
        <authorList>
            <person name="Cabrera M.A."/>
            <person name="Marquez S.L."/>
            <person name="Perez-Donoso J.M."/>
        </authorList>
    </citation>
    <scope>NUCLEOTIDE SEQUENCE [LARGE SCALE GENOMIC DNA]</scope>
    <source>
        <strain evidence="1 2">TNT19</strain>
    </source>
</reference>
<name>A0ABT0F8L5_9PSED</name>
<dbReference type="Proteomes" id="UP001299876">
    <property type="component" value="Unassembled WGS sequence"/>
</dbReference>
<comment type="caution">
    <text evidence="1">The sequence shown here is derived from an EMBL/GenBank/DDBJ whole genome shotgun (WGS) entry which is preliminary data.</text>
</comment>
<organism evidence="1 2">
    <name type="scientific">Pseudomonas violetae</name>
    <dbReference type="NCBI Taxonomy" id="2915813"/>
    <lineage>
        <taxon>Bacteria</taxon>
        <taxon>Pseudomonadati</taxon>
        <taxon>Pseudomonadota</taxon>
        <taxon>Gammaproteobacteria</taxon>
        <taxon>Pseudomonadales</taxon>
        <taxon>Pseudomonadaceae</taxon>
        <taxon>Pseudomonas</taxon>
    </lineage>
</organism>
<protein>
    <submittedName>
        <fullName evidence="1">Uncharacterized protein</fullName>
    </submittedName>
</protein>